<sequence>MRTGLLRLRSNEPAAAPGPHRSPTTPLRVGIGCRDALLPDPGPADGRAVRLGGHVFAWPDHAPVINSLNISSPLIAAFCNWSDAQAVALSPAITELVSVLNLP</sequence>
<keyword evidence="3" id="KW-1185">Reference proteome</keyword>
<reference evidence="2" key="1">
    <citation type="journal article" date="2022" name="bioRxiv">
        <title>Sequencing and chromosome-scale assembly of the giantPleurodeles waltlgenome.</title>
        <authorList>
            <person name="Brown T."/>
            <person name="Elewa A."/>
            <person name="Iarovenko S."/>
            <person name="Subramanian E."/>
            <person name="Araus A.J."/>
            <person name="Petzold A."/>
            <person name="Susuki M."/>
            <person name="Suzuki K.-i.T."/>
            <person name="Hayashi T."/>
            <person name="Toyoda A."/>
            <person name="Oliveira C."/>
            <person name="Osipova E."/>
            <person name="Leigh N.D."/>
            <person name="Simon A."/>
            <person name="Yun M.H."/>
        </authorList>
    </citation>
    <scope>NUCLEOTIDE SEQUENCE</scope>
    <source>
        <strain evidence="2">20211129_DDA</strain>
        <tissue evidence="2">Liver</tissue>
    </source>
</reference>
<proteinExistence type="predicted"/>
<dbReference type="Proteomes" id="UP001066276">
    <property type="component" value="Chromosome 10"/>
</dbReference>
<comment type="caution">
    <text evidence="2">The sequence shown here is derived from an EMBL/GenBank/DDBJ whole genome shotgun (WGS) entry which is preliminary data.</text>
</comment>
<evidence type="ECO:0000313" key="2">
    <source>
        <dbReference type="EMBL" id="KAJ1100766.1"/>
    </source>
</evidence>
<dbReference type="AlphaFoldDB" id="A0AAV7MBS2"/>
<accession>A0AAV7MBS2</accession>
<gene>
    <name evidence="2" type="ORF">NDU88_005844</name>
</gene>
<protein>
    <submittedName>
        <fullName evidence="2">Uncharacterized protein</fullName>
    </submittedName>
</protein>
<organism evidence="2 3">
    <name type="scientific">Pleurodeles waltl</name>
    <name type="common">Iberian ribbed newt</name>
    <dbReference type="NCBI Taxonomy" id="8319"/>
    <lineage>
        <taxon>Eukaryota</taxon>
        <taxon>Metazoa</taxon>
        <taxon>Chordata</taxon>
        <taxon>Craniata</taxon>
        <taxon>Vertebrata</taxon>
        <taxon>Euteleostomi</taxon>
        <taxon>Amphibia</taxon>
        <taxon>Batrachia</taxon>
        <taxon>Caudata</taxon>
        <taxon>Salamandroidea</taxon>
        <taxon>Salamandridae</taxon>
        <taxon>Pleurodelinae</taxon>
        <taxon>Pleurodeles</taxon>
    </lineage>
</organism>
<name>A0AAV7MBS2_PLEWA</name>
<feature type="region of interest" description="Disordered" evidence="1">
    <location>
        <begin position="1"/>
        <end position="26"/>
    </location>
</feature>
<evidence type="ECO:0000256" key="1">
    <source>
        <dbReference type="SAM" id="MobiDB-lite"/>
    </source>
</evidence>
<evidence type="ECO:0000313" key="3">
    <source>
        <dbReference type="Proteomes" id="UP001066276"/>
    </source>
</evidence>
<dbReference type="EMBL" id="JANPWB010000014">
    <property type="protein sequence ID" value="KAJ1100766.1"/>
    <property type="molecule type" value="Genomic_DNA"/>
</dbReference>